<proteinExistence type="predicted"/>
<gene>
    <name evidence="1" type="ORF">ADK75_08925</name>
</gene>
<dbReference type="EMBL" id="LGUV01000065">
    <property type="protein sequence ID" value="KOG56023.1"/>
    <property type="molecule type" value="Genomic_DNA"/>
</dbReference>
<comment type="caution">
    <text evidence="1">The sequence shown here is derived from an EMBL/GenBank/DDBJ whole genome shotgun (WGS) entry which is preliminary data.</text>
</comment>
<evidence type="ECO:0000313" key="1">
    <source>
        <dbReference type="EMBL" id="KOG56023.1"/>
    </source>
</evidence>
<dbReference type="PATRIC" id="fig|1961.12.peg.2068"/>
<protein>
    <submittedName>
        <fullName evidence="1">Uncharacterized protein</fullName>
    </submittedName>
</protein>
<dbReference type="RefSeq" id="WP_053169412.1">
    <property type="nucleotide sequence ID" value="NZ_LGUV01000065.1"/>
</dbReference>
<reference evidence="2" key="1">
    <citation type="submission" date="2015-07" db="EMBL/GenBank/DDBJ databases">
        <authorList>
            <consortium name="Consortium for Microbial Forensics and Genomics (microFORGE)"/>
            <person name="Knight B.M."/>
            <person name="Roberts D.P."/>
            <person name="Lin D."/>
            <person name="Hari K."/>
            <person name="Fletcher J."/>
            <person name="Melcher U."/>
            <person name="Blagden T."/>
            <person name="Winegar R.A."/>
        </authorList>
    </citation>
    <scope>NUCLEOTIDE SEQUENCE [LARGE SCALE GENOMIC DNA]</scope>
    <source>
        <strain evidence="2">NRRL B-1447</strain>
    </source>
</reference>
<accession>A0A0L8N0A0</accession>
<dbReference type="Proteomes" id="UP000037084">
    <property type="component" value="Unassembled WGS sequence"/>
</dbReference>
<organism evidence="1 2">
    <name type="scientific">Streptomyces virginiae</name>
    <name type="common">Streptomyces cinnamonensis</name>
    <dbReference type="NCBI Taxonomy" id="1961"/>
    <lineage>
        <taxon>Bacteria</taxon>
        <taxon>Bacillati</taxon>
        <taxon>Actinomycetota</taxon>
        <taxon>Actinomycetes</taxon>
        <taxon>Kitasatosporales</taxon>
        <taxon>Streptomycetaceae</taxon>
        <taxon>Streptomyces</taxon>
    </lineage>
</organism>
<dbReference type="OrthoDB" id="5136203at2"/>
<evidence type="ECO:0000313" key="2">
    <source>
        <dbReference type="Proteomes" id="UP000037084"/>
    </source>
</evidence>
<sequence length="162" mass="17791">MCAERAGTSGPSWQPVNGKVIEQDQILTTHNLAAWAGIARRRARAALARYSFDVVCRLVNRMAGKPILPTIKGTAYAWRQMLFHLSLCEDAEWAAVLEWIEADIVPRPLLVPVRRAPALAGLRLVAAGGSFGADGTGERGRARRLLGWSADEHWMRAGHVLK</sequence>
<name>A0A0L8N0A0_STRVG</name>
<dbReference type="AlphaFoldDB" id="A0A0L8N0A0"/>